<dbReference type="PROSITE" id="PS50194">
    <property type="entry name" value="FILAMIN_REPEAT"/>
    <property type="match status" value="2"/>
</dbReference>
<gene>
    <name evidence="7" type="ORF">AMSG_04059</name>
</gene>
<evidence type="ECO:0000259" key="6">
    <source>
        <dbReference type="Pfam" id="PF01833"/>
    </source>
</evidence>
<evidence type="ECO:0000256" key="2">
    <source>
        <dbReference type="ARBA" id="ARBA00022737"/>
    </source>
</evidence>
<feature type="repeat" description="Filamin" evidence="3">
    <location>
        <begin position="781"/>
        <end position="881"/>
    </location>
</feature>
<feature type="repeat" description="Filamin" evidence="3">
    <location>
        <begin position="744"/>
        <end position="778"/>
    </location>
</feature>
<feature type="chain" id="PRO_5005536936" evidence="5">
    <location>
        <begin position="26"/>
        <end position="984"/>
    </location>
</feature>
<dbReference type="Pfam" id="PF00630">
    <property type="entry name" value="Filamin"/>
    <property type="match status" value="1"/>
</dbReference>
<dbReference type="RefSeq" id="XP_013759308.1">
    <property type="nucleotide sequence ID" value="XM_013903854.1"/>
</dbReference>
<keyword evidence="5" id="KW-0732">Signal</keyword>
<dbReference type="eggNOG" id="KOG0379">
    <property type="taxonomic scope" value="Eukaryota"/>
</dbReference>
<dbReference type="Pfam" id="PF24681">
    <property type="entry name" value="Kelch_KLHDC2_KLHL20_DRC7"/>
    <property type="match status" value="1"/>
</dbReference>
<evidence type="ECO:0000313" key="8">
    <source>
        <dbReference type="Proteomes" id="UP000054408"/>
    </source>
</evidence>
<dbReference type="SUPFAM" id="SSF117281">
    <property type="entry name" value="Kelch motif"/>
    <property type="match status" value="1"/>
</dbReference>
<dbReference type="Gene3D" id="2.60.40.10">
    <property type="entry name" value="Immunoglobulins"/>
    <property type="match status" value="3"/>
</dbReference>
<dbReference type="Pfam" id="PF01833">
    <property type="entry name" value="TIG"/>
    <property type="match status" value="1"/>
</dbReference>
<proteinExistence type="predicted"/>
<dbReference type="InterPro" id="IPR014756">
    <property type="entry name" value="Ig_E-set"/>
</dbReference>
<dbReference type="SMART" id="SM00557">
    <property type="entry name" value="IG_FLMN"/>
    <property type="match status" value="2"/>
</dbReference>
<dbReference type="PANTHER" id="PTHR46093:SF18">
    <property type="entry name" value="FIBRONECTIN TYPE-III DOMAIN-CONTAINING PROTEIN"/>
    <property type="match status" value="1"/>
</dbReference>
<feature type="domain" description="IPT/TIG" evidence="6">
    <location>
        <begin position="370"/>
        <end position="440"/>
    </location>
</feature>
<evidence type="ECO:0000256" key="1">
    <source>
        <dbReference type="ARBA" id="ARBA00022441"/>
    </source>
</evidence>
<dbReference type="Proteomes" id="UP000054408">
    <property type="component" value="Unassembled WGS sequence"/>
</dbReference>
<dbReference type="InterPro" id="IPR015915">
    <property type="entry name" value="Kelch-typ_b-propeller"/>
</dbReference>
<dbReference type="SMART" id="SM00612">
    <property type="entry name" value="Kelch"/>
    <property type="match status" value="1"/>
</dbReference>
<feature type="region of interest" description="Disordered" evidence="4">
    <location>
        <begin position="958"/>
        <end position="984"/>
    </location>
</feature>
<dbReference type="GeneID" id="25563623"/>
<feature type="compositionally biased region" description="Low complexity" evidence="4">
    <location>
        <begin position="958"/>
        <end position="967"/>
    </location>
</feature>
<dbReference type="InterPro" id="IPR006652">
    <property type="entry name" value="Kelch_1"/>
</dbReference>
<dbReference type="SUPFAM" id="SSF81296">
    <property type="entry name" value="E set domains"/>
    <property type="match status" value="3"/>
</dbReference>
<dbReference type="EMBL" id="GL349448">
    <property type="protein sequence ID" value="KNC47830.1"/>
    <property type="molecule type" value="Genomic_DNA"/>
</dbReference>
<protein>
    <submittedName>
        <fullName evidence="7">D-protein</fullName>
    </submittedName>
</protein>
<dbReference type="AlphaFoldDB" id="A0A0L0D6K3"/>
<evidence type="ECO:0000256" key="3">
    <source>
        <dbReference type="PROSITE-ProRule" id="PRU00087"/>
    </source>
</evidence>
<dbReference type="InterPro" id="IPR011043">
    <property type="entry name" value="Gal_Oxase/kelch_b-propeller"/>
</dbReference>
<accession>A0A0L0D6K3</accession>
<dbReference type="PANTHER" id="PTHR46093">
    <property type="entry name" value="ACYL-COA-BINDING DOMAIN-CONTAINING PROTEIN 5"/>
    <property type="match status" value="1"/>
</dbReference>
<evidence type="ECO:0000313" key="7">
    <source>
        <dbReference type="EMBL" id="KNC47830.1"/>
    </source>
</evidence>
<dbReference type="Gene3D" id="2.120.10.80">
    <property type="entry name" value="Kelch-type beta propeller"/>
    <property type="match status" value="2"/>
</dbReference>
<dbReference type="eggNOG" id="KOG0518">
    <property type="taxonomic scope" value="Eukaryota"/>
</dbReference>
<evidence type="ECO:0000256" key="5">
    <source>
        <dbReference type="SAM" id="SignalP"/>
    </source>
</evidence>
<reference evidence="7 8" key="1">
    <citation type="submission" date="2010-05" db="EMBL/GenBank/DDBJ databases">
        <title>The Genome Sequence of Thecamonas trahens ATCC 50062.</title>
        <authorList>
            <consortium name="The Broad Institute Genome Sequencing Platform"/>
            <person name="Russ C."/>
            <person name="Cuomo C."/>
            <person name="Shea T."/>
            <person name="Young S.K."/>
            <person name="Zeng Q."/>
            <person name="Koehrsen M."/>
            <person name="Haas B."/>
            <person name="Borodovsky M."/>
            <person name="Guigo R."/>
            <person name="Alvarado L."/>
            <person name="Berlin A."/>
            <person name="Bochicchio J."/>
            <person name="Borenstein D."/>
            <person name="Chapman S."/>
            <person name="Chen Z."/>
            <person name="Freedman E."/>
            <person name="Gellesch M."/>
            <person name="Goldberg J."/>
            <person name="Griggs A."/>
            <person name="Gujja S."/>
            <person name="Heilman E."/>
            <person name="Heiman D."/>
            <person name="Hepburn T."/>
            <person name="Howarth C."/>
            <person name="Jen D."/>
            <person name="Larson L."/>
            <person name="Mehta T."/>
            <person name="Park D."/>
            <person name="Pearson M."/>
            <person name="Roberts A."/>
            <person name="Saif S."/>
            <person name="Shenoy N."/>
            <person name="Sisk P."/>
            <person name="Stolte C."/>
            <person name="Sykes S."/>
            <person name="Thomson T."/>
            <person name="Walk T."/>
            <person name="White J."/>
            <person name="Yandava C."/>
            <person name="Burger G."/>
            <person name="Gray M.W."/>
            <person name="Holland P.W.H."/>
            <person name="King N."/>
            <person name="Lang F.B.F."/>
            <person name="Roger A.J."/>
            <person name="Ruiz-Trillo I."/>
            <person name="Lander E."/>
            <person name="Nusbaum C."/>
        </authorList>
    </citation>
    <scope>NUCLEOTIDE SEQUENCE [LARGE SCALE GENOMIC DNA]</scope>
    <source>
        <strain evidence="7 8">ATCC 50062</strain>
    </source>
</reference>
<name>A0A0L0D6K3_THETB</name>
<dbReference type="SUPFAM" id="SSF50965">
    <property type="entry name" value="Galactose oxidase, central domain"/>
    <property type="match status" value="1"/>
</dbReference>
<dbReference type="InterPro" id="IPR002909">
    <property type="entry name" value="IPT_dom"/>
</dbReference>
<dbReference type="STRING" id="461836.A0A0L0D6K3"/>
<dbReference type="OrthoDB" id="45365at2759"/>
<feature type="signal peptide" evidence="5">
    <location>
        <begin position="1"/>
        <end position="25"/>
    </location>
</feature>
<keyword evidence="8" id="KW-1185">Reference proteome</keyword>
<dbReference type="InterPro" id="IPR013783">
    <property type="entry name" value="Ig-like_fold"/>
</dbReference>
<organism evidence="7 8">
    <name type="scientific">Thecamonas trahens ATCC 50062</name>
    <dbReference type="NCBI Taxonomy" id="461836"/>
    <lineage>
        <taxon>Eukaryota</taxon>
        <taxon>Apusozoa</taxon>
        <taxon>Apusomonadida</taxon>
        <taxon>Apusomonadidae</taxon>
        <taxon>Thecamonas</taxon>
    </lineage>
</organism>
<sequence>MSACSPAAVLAAAVIMAALCGACCGSNVAADYVNTWVNEGAVGADKPPALSKAAAVRYGSDVVMFGGKKSDDATTSLMYKFVTATQEWQLEVYSGAGATPAPRYGHAMVASVSSPHLLYVFSGCSSAACTPATSSADMLPFSNVYMQYNLVTKKWTSLSATGTIVDPRFGALVLPWVDSRSPDTLDSEYFVIYGGYTPATAKNDKVYLFQVSSGQFTELPILPSPSNPPPLAEPAGIVVDDVLYVFGGHAYTGTASYSNTVYALDLQTNTWSIVATANTPSPRAGAAFGTVDGTSLLIHGGYTGTTLLGETAVLNVTAPTKTWFSLASGAGRGGTASAVAMHNLFVFGGHTGTVRPGTLSGDGLTYFTRPQVLSSSPNSGKTCAQKTVTVVGREFRPGAVCAFAGVTTPATYVSATSVTCPAAIPVVENSVSSVEVSVGNVAHLLAAPRAAVSYLYAEDVSSPATTRAIGLPTAGEAGTVVPFQIQTSASCGIERLTRFLDPPLTGNNDNVTLVVTDVNNAAVMYSVPVAFDADPTTFGRYTAALNTTVASVYRLHIILNDVPVADVPELTIAPALPEAEAADTFITPPAATTSVAGTPIVFYFAAVDAFGNDVTNPELFTAVAVVNPRVSLTGVIGSGPGTLLKVTFPTTTTAGAYAITVRTGHDAGLVGSYTHTVEPAAFDVASSTAFGETSIGKVAERNVIYIQPRDRFGNARVESGVDFTMTLVGSSSISGTVSENTATGLYEAEYTATRVGQYAIDIQVGSTAIVDSPFSVTIKVGSVQSIRDTRAFGAGVQSVVAGKKGFFLVQARDPYNNLVPFGGLNLTVTSAAISDASVLDHGDGSYSVSYTAKHLGHFGDQKLCVTQGGDHIRGSPFDLKVEFGVAHRRYRYKMLMRNPDKVFPTVEDDHDENDPWVVDPDWAEGGVPLDDIGLDMDPDAGFGVNDLVSDFHDTPAIAAPPSSAASADNHHDATGIPMANLSRT</sequence>
<dbReference type="InterPro" id="IPR001298">
    <property type="entry name" value="Filamin/ABP280_rpt"/>
</dbReference>
<dbReference type="InterPro" id="IPR017868">
    <property type="entry name" value="Filamin/ABP280_repeat-like"/>
</dbReference>
<keyword evidence="2" id="KW-0677">Repeat</keyword>
<evidence type="ECO:0000256" key="4">
    <source>
        <dbReference type="SAM" id="MobiDB-lite"/>
    </source>
</evidence>
<keyword evidence="1" id="KW-0880">Kelch repeat</keyword>